<keyword evidence="3" id="KW-0808">Transferase</keyword>
<evidence type="ECO:0000313" key="7">
    <source>
        <dbReference type="Proteomes" id="UP000807785"/>
    </source>
</evidence>
<feature type="domain" description="Glycosyl transferase family 1" evidence="4">
    <location>
        <begin position="521"/>
        <end position="672"/>
    </location>
</feature>
<feature type="domain" description="Glycosyltransferase 2-like" evidence="5">
    <location>
        <begin position="4"/>
        <end position="107"/>
    </location>
</feature>
<dbReference type="InterPro" id="IPR029044">
    <property type="entry name" value="Nucleotide-diphossugar_trans"/>
</dbReference>
<comment type="similarity">
    <text evidence="1">Belongs to the glycosyltransferase 2 family.</text>
</comment>
<dbReference type="PANTHER" id="PTHR43179">
    <property type="entry name" value="RHAMNOSYLTRANSFERASE WBBL"/>
    <property type="match status" value="1"/>
</dbReference>
<evidence type="ECO:0000256" key="3">
    <source>
        <dbReference type="ARBA" id="ARBA00022679"/>
    </source>
</evidence>
<evidence type="ECO:0000256" key="2">
    <source>
        <dbReference type="ARBA" id="ARBA00022676"/>
    </source>
</evidence>
<dbReference type="SUPFAM" id="SSF53756">
    <property type="entry name" value="UDP-Glycosyltransferase/glycogen phosphorylase"/>
    <property type="match status" value="1"/>
</dbReference>
<evidence type="ECO:0000256" key="1">
    <source>
        <dbReference type="ARBA" id="ARBA00006739"/>
    </source>
</evidence>
<proteinExistence type="inferred from homology"/>
<dbReference type="GO" id="GO:0016757">
    <property type="term" value="F:glycosyltransferase activity"/>
    <property type="evidence" value="ECO:0007669"/>
    <property type="project" value="UniProtKB-KW"/>
</dbReference>
<evidence type="ECO:0000259" key="5">
    <source>
        <dbReference type="Pfam" id="PF00535"/>
    </source>
</evidence>
<organism evidence="6 7">
    <name type="scientific">Candidatus Methylophosphatis roskildensis</name>
    <dbReference type="NCBI Taxonomy" id="2899263"/>
    <lineage>
        <taxon>Bacteria</taxon>
        <taxon>Pseudomonadati</taxon>
        <taxon>Pseudomonadota</taxon>
        <taxon>Betaproteobacteria</taxon>
        <taxon>Nitrosomonadales</taxon>
        <taxon>Sterolibacteriaceae</taxon>
        <taxon>Candidatus Methylophosphatis</taxon>
    </lineage>
</organism>
<dbReference type="SUPFAM" id="SSF53448">
    <property type="entry name" value="Nucleotide-diphospho-sugar transferases"/>
    <property type="match status" value="1"/>
</dbReference>
<dbReference type="Pfam" id="PF00535">
    <property type="entry name" value="Glycos_transf_2"/>
    <property type="match status" value="1"/>
</dbReference>
<evidence type="ECO:0000313" key="6">
    <source>
        <dbReference type="EMBL" id="MBK6974161.1"/>
    </source>
</evidence>
<reference evidence="6" key="1">
    <citation type="submission" date="2020-10" db="EMBL/GenBank/DDBJ databases">
        <title>Connecting structure to function with the recovery of over 1000 high-quality activated sludge metagenome-assembled genomes encoding full-length rRNA genes using long-read sequencing.</title>
        <authorList>
            <person name="Singleton C.M."/>
            <person name="Petriglieri F."/>
            <person name="Kristensen J.M."/>
            <person name="Kirkegaard R.H."/>
            <person name="Michaelsen T.Y."/>
            <person name="Andersen M.H."/>
            <person name="Karst S.M."/>
            <person name="Dueholm M.S."/>
            <person name="Nielsen P.H."/>
            <person name="Albertsen M."/>
        </authorList>
    </citation>
    <scope>NUCLEOTIDE SEQUENCE</scope>
    <source>
        <strain evidence="6">Bjer_18-Q3-R1-45_BAT3C.347</strain>
    </source>
</reference>
<dbReference type="PANTHER" id="PTHR43179:SF12">
    <property type="entry name" value="GALACTOFURANOSYLTRANSFERASE GLFT2"/>
    <property type="match status" value="1"/>
</dbReference>
<comment type="caution">
    <text evidence="6">The sequence shown here is derived from an EMBL/GenBank/DDBJ whole genome shotgun (WGS) entry which is preliminary data.</text>
</comment>
<dbReference type="Pfam" id="PF00534">
    <property type="entry name" value="Glycos_transf_1"/>
    <property type="match status" value="1"/>
</dbReference>
<protein>
    <submittedName>
        <fullName evidence="6">Glycosyltransferase</fullName>
    </submittedName>
</protein>
<dbReference type="InterPro" id="IPR001173">
    <property type="entry name" value="Glyco_trans_2-like"/>
</dbReference>
<sequence length="1001" mass="110901">MLDVIVPVYRGVKQTRVCLQSVLGVQQVLDCEVVVIDDATPEPELAAYLDRLAQSSLITLVRNDRNLGFVVSVNRGMSLHPDRDVVLLNSDTEVANDWLDRLHRCAYSQPNVGTVTPFSNSATICSYPFDGWQGGVPGTLGLSALDRLFAVQNAGRCLDLPTAVGFCMFVRRACIDHVGLFDEKRFGRGYGEENDFSLRAATAGWRSVLAADVFVFHAGSVSFGDERLMLQEGAMRSLLDLHPDYLKQLGEFSASDPVRPFRDAIDLARMATSTAERQQVRRERKESASLVAAKPTQLHLTHSWDGGTNRWISDFCEHDGDRRNLVLRSVSNLNVAAWRLELLDPSEADVPLMAWDLEQPVHATDIYNFEYLTVLAEIAEVFDVRALLVSSLIGHSLDVFDFELPTVVVLHDLYPFCPALFACFDTPCTQCATDKLKSCMQRNPYNAFWHNTSVDDWLGLRDAYAQRLAPARVSIAAPSQSAWERWTKLYPEIAEKACRIIPHGIRPGLSPQVANASLRSRAPGGKLRLVVPGRLLPHKGLDLFAQALPDLSPHAEVLLLGCGKFGRPFENTPGVEIVKTYSHQELRRHVEAFRPDAALMLSVVPESFSYTLSEMFALGLPVIATNLGAFAERIEPGRNGLLFEPHPAALSDLVRKLAREPQLLTAMCERVRNIPIRYVQDMIRAYHSLLPPSETQGVASCEEHARSRVAQRWIARGLRDRQRLATGNRQLRHEAEQCAERLAYLEAQLREQHSRCVALEHQVARVETENAAIFRSRSWRWAALLRGLSDGFRKLRRVGVLSKTVPVPESNGDAAPSESGARASAEFKFEPGKRGEARRTLRERIGAPDASRIVLALVAGDHVAKICPVAGLARRVLAERNDMVFLCRRTSCDEGQYAEIESALLVATRKMLMLPDTLDLGMAIAGADVLLLEDFDSIQAYLPLIETGTKLLVLGSDSDCGASAAKGAARVVSIDALHRVPAILFDWFGESNRGNADTDED</sequence>
<dbReference type="EMBL" id="JADJEV010000004">
    <property type="protein sequence ID" value="MBK6974161.1"/>
    <property type="molecule type" value="Genomic_DNA"/>
</dbReference>
<dbReference type="Gene3D" id="3.90.550.10">
    <property type="entry name" value="Spore Coat Polysaccharide Biosynthesis Protein SpsA, Chain A"/>
    <property type="match status" value="1"/>
</dbReference>
<dbReference type="Gene3D" id="3.40.50.2000">
    <property type="entry name" value="Glycogen Phosphorylase B"/>
    <property type="match status" value="2"/>
</dbReference>
<dbReference type="Proteomes" id="UP000807785">
    <property type="component" value="Unassembled WGS sequence"/>
</dbReference>
<evidence type="ECO:0000259" key="4">
    <source>
        <dbReference type="Pfam" id="PF00534"/>
    </source>
</evidence>
<keyword evidence="2" id="KW-0328">Glycosyltransferase</keyword>
<accession>A0A9D7E0D6</accession>
<name>A0A9D7E0D6_9PROT</name>
<dbReference type="AlphaFoldDB" id="A0A9D7E0D6"/>
<gene>
    <name evidence="6" type="ORF">IPH26_14865</name>
</gene>
<dbReference type="InterPro" id="IPR001296">
    <property type="entry name" value="Glyco_trans_1"/>
</dbReference>